<evidence type="ECO:0000256" key="1">
    <source>
        <dbReference type="SAM" id="Phobius"/>
    </source>
</evidence>
<sequence length="202" mass="22782">MKSALKTFGIRFANIIAIPLFWLSGLVTMFLLYCMLPSAPKTTFNVVEAFSVACSLLCLAIGYWIWRRRRAKKLIASVNLKTGLSLDDTQLLGYPKPRLVVFDCVNQKLAQLQMATGECHIQDFSWVVSWRCEWLRIENMAGISRLVDAAGTNIPAFEIGNGFTHYAIVLATADADHPALRFPMNRTEAEKWCARCTAIFKR</sequence>
<keyword evidence="1" id="KW-0472">Membrane</keyword>
<organism evidence="2">
    <name type="scientific">Pseudomonas syringae CC1417</name>
    <dbReference type="NCBI Taxonomy" id="1357272"/>
    <lineage>
        <taxon>Bacteria</taxon>
        <taxon>Pseudomonadati</taxon>
        <taxon>Pseudomonadota</taxon>
        <taxon>Gammaproteobacteria</taxon>
        <taxon>Pseudomonadales</taxon>
        <taxon>Pseudomonadaceae</taxon>
        <taxon>Pseudomonas</taxon>
        <taxon>Pseudomonas syringae</taxon>
    </lineage>
</organism>
<reference evidence="2" key="1">
    <citation type="journal article" date="2014" name="Genome Announc.">
        <title>Draft Genome Sequences of a Phylogenetically Diverse Suite of Pseudomonas syringae Strains from Multiple Source Populations.</title>
        <authorList>
            <person name="Baltrus D.A."/>
            <person name="Yourstone S."/>
            <person name="Lind A."/>
            <person name="Guilbaud C."/>
            <person name="Sands D.C."/>
            <person name="Jones C.D."/>
            <person name="Morris C.E."/>
            <person name="Dangl J.L."/>
        </authorList>
    </citation>
    <scope>NUCLEOTIDE SEQUENCE</scope>
    <source>
        <strain evidence="2">CC1417</strain>
    </source>
</reference>
<proteinExistence type="predicted"/>
<keyword evidence="1" id="KW-0812">Transmembrane</keyword>
<accession>A0AAU8L9Q9</accession>
<dbReference type="RefSeq" id="WP_024694961.1">
    <property type="nucleotide sequence ID" value="NZ_CP159362.1"/>
</dbReference>
<keyword evidence="1" id="KW-1133">Transmembrane helix</keyword>
<gene>
    <name evidence="2" type="ORF">N011_12775</name>
</gene>
<name>A0AAU8L9Q9_PSESX</name>
<feature type="transmembrane region" description="Helical" evidence="1">
    <location>
        <begin position="12"/>
        <end position="33"/>
    </location>
</feature>
<evidence type="ECO:0000313" key="2">
    <source>
        <dbReference type="EMBL" id="XCN65421.1"/>
    </source>
</evidence>
<reference evidence="2" key="2">
    <citation type="submission" date="2024-07" db="EMBL/GenBank/DDBJ databases">
        <title>A complete genome sequence for Pseudomonas syringae CC1417.</title>
        <authorList>
            <person name="Baltrus D.A."/>
        </authorList>
    </citation>
    <scope>NUCLEOTIDE SEQUENCE</scope>
    <source>
        <strain evidence="2">CC1417</strain>
    </source>
</reference>
<dbReference type="AlphaFoldDB" id="A0AAU8L9Q9"/>
<feature type="transmembrane region" description="Helical" evidence="1">
    <location>
        <begin position="45"/>
        <end position="66"/>
    </location>
</feature>
<dbReference type="EMBL" id="CP159362">
    <property type="protein sequence ID" value="XCN65421.1"/>
    <property type="molecule type" value="Genomic_DNA"/>
</dbReference>
<protein>
    <submittedName>
        <fullName evidence="2">Uncharacterized protein</fullName>
    </submittedName>
</protein>